<feature type="chain" id="PRO_5042199078" evidence="1">
    <location>
        <begin position="25"/>
        <end position="132"/>
    </location>
</feature>
<gene>
    <name evidence="2" type="ORF">OO016_08940</name>
</gene>
<dbReference type="Proteomes" id="UP001207116">
    <property type="component" value="Unassembled WGS sequence"/>
</dbReference>
<dbReference type="EMBL" id="JAPFQP010000002">
    <property type="protein sequence ID" value="MCX2719728.1"/>
    <property type="molecule type" value="Genomic_DNA"/>
</dbReference>
<proteinExistence type="predicted"/>
<reference evidence="2" key="1">
    <citation type="submission" date="2022-11" db="EMBL/GenBank/DDBJ databases">
        <title>The characterization of three novel Bacteroidetes species and genomic analysis of their roles in tidal elemental geochemical cycles.</title>
        <authorList>
            <person name="Ma K.-J."/>
        </authorList>
    </citation>
    <scope>NUCLEOTIDE SEQUENCE</scope>
    <source>
        <strain evidence="2">M415</strain>
    </source>
</reference>
<keyword evidence="1" id="KW-0732">Signal</keyword>
<accession>A0AAE3MLQ0</accession>
<dbReference type="AlphaFoldDB" id="A0AAE3MLQ0"/>
<organism evidence="2 3">
    <name type="scientific">Lentiprolixibacter aurantiacus</name>
    <dbReference type="NCBI Taxonomy" id="2993939"/>
    <lineage>
        <taxon>Bacteria</taxon>
        <taxon>Pseudomonadati</taxon>
        <taxon>Bacteroidota</taxon>
        <taxon>Flavobacteriia</taxon>
        <taxon>Flavobacteriales</taxon>
        <taxon>Flavobacteriaceae</taxon>
        <taxon>Lentiprolixibacter</taxon>
    </lineage>
</organism>
<protein>
    <submittedName>
        <fullName evidence="2">Uncharacterized protein</fullName>
    </submittedName>
</protein>
<evidence type="ECO:0000313" key="2">
    <source>
        <dbReference type="EMBL" id="MCX2719728.1"/>
    </source>
</evidence>
<keyword evidence="3" id="KW-1185">Reference proteome</keyword>
<dbReference type="RefSeq" id="WP_266012640.1">
    <property type="nucleotide sequence ID" value="NZ_JAPFQP010000002.1"/>
</dbReference>
<evidence type="ECO:0000313" key="3">
    <source>
        <dbReference type="Proteomes" id="UP001207116"/>
    </source>
</evidence>
<evidence type="ECO:0000256" key="1">
    <source>
        <dbReference type="SAM" id="SignalP"/>
    </source>
</evidence>
<name>A0AAE3MLQ0_9FLAO</name>
<sequence>MKTLKILLAGFVVSCFCLTTNVYSQEKWGNSGKWEETHRFICPCSGEYLEGTLVFQMNAKGKVGLVTIKGHLIGVDEYGTPSGDRYIFNRVDHWNAETAQESIRVRTVRKKDGLVTNFTIFYQDGEVSSRCF</sequence>
<comment type="caution">
    <text evidence="2">The sequence shown here is derived from an EMBL/GenBank/DDBJ whole genome shotgun (WGS) entry which is preliminary data.</text>
</comment>
<feature type="signal peptide" evidence="1">
    <location>
        <begin position="1"/>
        <end position="24"/>
    </location>
</feature>